<proteinExistence type="predicted"/>
<dbReference type="AlphaFoldDB" id="A0A9D9HD83"/>
<feature type="transmembrane region" description="Helical" evidence="1">
    <location>
        <begin position="116"/>
        <end position="136"/>
    </location>
</feature>
<feature type="transmembrane region" description="Helical" evidence="1">
    <location>
        <begin position="81"/>
        <end position="104"/>
    </location>
</feature>
<accession>A0A9D9HD83</accession>
<evidence type="ECO:0008006" key="4">
    <source>
        <dbReference type="Google" id="ProtNLM"/>
    </source>
</evidence>
<reference evidence="2" key="1">
    <citation type="submission" date="2020-10" db="EMBL/GenBank/DDBJ databases">
        <authorList>
            <person name="Gilroy R."/>
        </authorList>
    </citation>
    <scope>NUCLEOTIDE SEQUENCE</scope>
    <source>
        <strain evidence="2">B3-4054</strain>
    </source>
</reference>
<reference evidence="2" key="2">
    <citation type="journal article" date="2021" name="PeerJ">
        <title>Extensive microbial diversity within the chicken gut microbiome revealed by metagenomics and culture.</title>
        <authorList>
            <person name="Gilroy R."/>
            <person name="Ravi A."/>
            <person name="Getino M."/>
            <person name="Pursley I."/>
            <person name="Horton D.L."/>
            <person name="Alikhan N.F."/>
            <person name="Baker D."/>
            <person name="Gharbi K."/>
            <person name="Hall N."/>
            <person name="Watson M."/>
            <person name="Adriaenssens E.M."/>
            <person name="Foster-Nyarko E."/>
            <person name="Jarju S."/>
            <person name="Secka A."/>
            <person name="Antonio M."/>
            <person name="Oren A."/>
            <person name="Chaudhuri R.R."/>
            <person name="La Ragione R."/>
            <person name="Hildebrand F."/>
            <person name="Pallen M.J."/>
        </authorList>
    </citation>
    <scope>NUCLEOTIDE SEQUENCE</scope>
    <source>
        <strain evidence="2">B3-4054</strain>
    </source>
</reference>
<evidence type="ECO:0000313" key="3">
    <source>
        <dbReference type="Proteomes" id="UP000823616"/>
    </source>
</evidence>
<organism evidence="2 3">
    <name type="scientific">Candidatus Avitreponema avistercoris</name>
    <dbReference type="NCBI Taxonomy" id="2840705"/>
    <lineage>
        <taxon>Bacteria</taxon>
        <taxon>Pseudomonadati</taxon>
        <taxon>Spirochaetota</taxon>
        <taxon>Spirochaetia</taxon>
        <taxon>Spirochaetales</taxon>
        <taxon>Candidatus Avitreponema</taxon>
    </lineage>
</organism>
<dbReference type="Proteomes" id="UP000823616">
    <property type="component" value="Unassembled WGS sequence"/>
</dbReference>
<evidence type="ECO:0000313" key="2">
    <source>
        <dbReference type="EMBL" id="MBO8449925.1"/>
    </source>
</evidence>
<comment type="caution">
    <text evidence="2">The sequence shown here is derived from an EMBL/GenBank/DDBJ whole genome shotgun (WGS) entry which is preliminary data.</text>
</comment>
<sequence length="137" mass="15746">MFILLAVSAAAVLLLLSAFWLKFRWPGWEFALGISSLSDERRGQIDAVRLRRYLSAVFYAFSAVFFLFFLFLMLKTLPQKTVLAFCFPVLALFLDAVVLVYRHFDSADYSLLSRRAGLVCMVCVNLLFLGLFFFFLL</sequence>
<evidence type="ECO:0000256" key="1">
    <source>
        <dbReference type="SAM" id="Phobius"/>
    </source>
</evidence>
<name>A0A9D9HD83_9SPIR</name>
<dbReference type="EMBL" id="JADIMS010000039">
    <property type="protein sequence ID" value="MBO8449925.1"/>
    <property type="molecule type" value="Genomic_DNA"/>
</dbReference>
<gene>
    <name evidence="2" type="ORF">IAA96_02345</name>
</gene>
<feature type="transmembrane region" description="Helical" evidence="1">
    <location>
        <begin position="56"/>
        <end position="74"/>
    </location>
</feature>
<protein>
    <recommendedName>
        <fullName evidence="4">DUF3784 domain-containing protein</fullName>
    </recommendedName>
</protein>
<keyword evidence="1" id="KW-0472">Membrane</keyword>
<keyword evidence="1" id="KW-1133">Transmembrane helix</keyword>
<keyword evidence="1" id="KW-0812">Transmembrane</keyword>